<name>A0A089LUG0_9BACL</name>
<dbReference type="OrthoDB" id="5625686at2"/>
<dbReference type="HOGENOM" id="CLU_141656_2_1_9"/>
<dbReference type="InterPro" id="IPR032720">
    <property type="entry name" value="Cys_rich_CWC"/>
</dbReference>
<dbReference type="EMBL" id="CP009286">
    <property type="protein sequence ID" value="AIQ64537.1"/>
    <property type="molecule type" value="Genomic_DNA"/>
</dbReference>
<proteinExistence type="predicted"/>
<organism evidence="1 2">
    <name type="scientific">Paenibacillus stellifer</name>
    <dbReference type="NCBI Taxonomy" id="169760"/>
    <lineage>
        <taxon>Bacteria</taxon>
        <taxon>Bacillati</taxon>
        <taxon>Bacillota</taxon>
        <taxon>Bacilli</taxon>
        <taxon>Bacillales</taxon>
        <taxon>Paenibacillaceae</taxon>
        <taxon>Paenibacillus</taxon>
    </lineage>
</organism>
<dbReference type="RefSeq" id="WP_038696890.1">
    <property type="nucleotide sequence ID" value="NZ_CP009286.1"/>
</dbReference>
<evidence type="ECO:0008006" key="3">
    <source>
        <dbReference type="Google" id="ProtNLM"/>
    </source>
</evidence>
<dbReference type="Proteomes" id="UP000029507">
    <property type="component" value="Chromosome"/>
</dbReference>
<reference evidence="1 2" key="1">
    <citation type="submission" date="2014-08" db="EMBL/GenBank/DDBJ databases">
        <title>Comparative genomics of the Paenibacillus odorifer group.</title>
        <authorList>
            <person name="den Bakker H.C."/>
            <person name="Tsai Y.-C."/>
            <person name="Martin N."/>
            <person name="Korlach J."/>
            <person name="Wiedmann M."/>
        </authorList>
    </citation>
    <scope>NUCLEOTIDE SEQUENCE [LARGE SCALE GENOMIC DNA]</scope>
    <source>
        <strain evidence="1 2">DSM 14472</strain>
    </source>
</reference>
<dbReference type="AlphaFoldDB" id="A0A089LUG0"/>
<sequence length="72" mass="8070">MNDEQSEYDLDRCPICGEQKVCGRHTQEGTECWCAGETFPPGIFDLVPEELRGKACICRSCLKAYQAGLKLK</sequence>
<dbReference type="Pfam" id="PF14375">
    <property type="entry name" value="Cys_rich_CWC"/>
    <property type="match status" value="1"/>
</dbReference>
<evidence type="ECO:0000313" key="1">
    <source>
        <dbReference type="EMBL" id="AIQ64537.1"/>
    </source>
</evidence>
<dbReference type="KEGG" id="pste:PSTEL_16965"/>
<accession>A0A089LUG0</accession>
<keyword evidence="2" id="KW-1185">Reference proteome</keyword>
<protein>
    <recommendedName>
        <fullName evidence="3">Cysteine-rich CWC</fullName>
    </recommendedName>
</protein>
<gene>
    <name evidence="1" type="ORF">PSTEL_16965</name>
</gene>
<evidence type="ECO:0000313" key="2">
    <source>
        <dbReference type="Proteomes" id="UP000029507"/>
    </source>
</evidence>